<dbReference type="PROSITE" id="PS51918">
    <property type="entry name" value="RADICAL_SAM"/>
    <property type="match status" value="1"/>
</dbReference>
<keyword evidence="11" id="KW-0408">Iron</keyword>
<dbReference type="InterPro" id="IPR058240">
    <property type="entry name" value="rSAM_sf"/>
</dbReference>
<gene>
    <name evidence="14" type="ORF">MNBD_NITROSPINAE04-2415</name>
</gene>
<sequence>MNRIDLKQLTSEQTLDFIKEAGEKPFRAGQIRKWLFESGVSDFNKMTNLSKSLRSRLNEIATVTELKEEMSLESEDGTVKFLYRLNDGLFIESVLIPEGKRMTLCVSTQVGCKLNCKFCLTGLAGFKRNLTAGEIVDQVIKARGKADGGRVTNVVFMGMGEPLDNFENTVQALKIMTDPDFRLVGVRKITLSTAGVAPGIDLLAQEFPKVKLAVSLNTCDDAVRDEMMPINRKYPLKTLASALARFPLPKGRRITIEYVMIAGVNDSDEDAEKLRRFAFKFPSKINLIPYNECQEISYARPSRMVVKRFADILISGGHSVFIRESRGRDIMAACGQLRKTAKT</sequence>
<dbReference type="Gene3D" id="1.10.150.530">
    <property type="match status" value="1"/>
</dbReference>
<dbReference type="InterPro" id="IPR013785">
    <property type="entry name" value="Aldolase_TIM"/>
</dbReference>
<dbReference type="SFLD" id="SFLDG01062">
    <property type="entry name" value="methyltransferase_(Class_A)"/>
    <property type="match status" value="1"/>
</dbReference>
<keyword evidence="6 14" id="KW-0489">Methyltransferase</keyword>
<feature type="domain" description="Radical SAM core" evidence="13">
    <location>
        <begin position="98"/>
        <end position="323"/>
    </location>
</feature>
<keyword evidence="3" id="KW-0004">4Fe-4S</keyword>
<dbReference type="GO" id="GO:0070475">
    <property type="term" value="P:rRNA base methylation"/>
    <property type="evidence" value="ECO:0007669"/>
    <property type="project" value="InterPro"/>
</dbReference>
<dbReference type="PIRSF" id="PIRSF006004">
    <property type="entry name" value="CHP00048"/>
    <property type="match status" value="1"/>
</dbReference>
<evidence type="ECO:0000256" key="4">
    <source>
        <dbReference type="ARBA" id="ARBA00022490"/>
    </source>
</evidence>
<accession>A0A3B1BCQ6</accession>
<dbReference type="HAMAP" id="MF_01849">
    <property type="entry name" value="RNA_methyltr_RlmN"/>
    <property type="match status" value="1"/>
</dbReference>
<dbReference type="SFLD" id="SFLDS00029">
    <property type="entry name" value="Radical_SAM"/>
    <property type="match status" value="1"/>
</dbReference>
<dbReference type="NCBIfam" id="TIGR00048">
    <property type="entry name" value="rRNA_mod_RlmN"/>
    <property type="match status" value="1"/>
</dbReference>
<dbReference type="GO" id="GO:0046872">
    <property type="term" value="F:metal ion binding"/>
    <property type="evidence" value="ECO:0007669"/>
    <property type="project" value="UniProtKB-KW"/>
</dbReference>
<keyword evidence="10" id="KW-0479">Metal-binding</keyword>
<keyword evidence="5" id="KW-0698">rRNA processing</keyword>
<reference evidence="14" key="1">
    <citation type="submission" date="2018-06" db="EMBL/GenBank/DDBJ databases">
        <authorList>
            <person name="Zhirakovskaya E."/>
        </authorList>
    </citation>
    <scope>NUCLEOTIDE SEQUENCE</scope>
</reference>
<dbReference type="Pfam" id="PF04055">
    <property type="entry name" value="Radical_SAM"/>
    <property type="match status" value="1"/>
</dbReference>
<dbReference type="GO" id="GO:0030488">
    <property type="term" value="P:tRNA methylation"/>
    <property type="evidence" value="ECO:0007669"/>
    <property type="project" value="InterPro"/>
</dbReference>
<dbReference type="GO" id="GO:0051539">
    <property type="term" value="F:4 iron, 4 sulfur cluster binding"/>
    <property type="evidence" value="ECO:0007669"/>
    <property type="project" value="UniProtKB-KW"/>
</dbReference>
<evidence type="ECO:0000256" key="6">
    <source>
        <dbReference type="ARBA" id="ARBA00022603"/>
    </source>
</evidence>
<dbReference type="InterPro" id="IPR007197">
    <property type="entry name" value="rSAM"/>
</dbReference>
<keyword evidence="7 14" id="KW-0808">Transferase</keyword>
<dbReference type="FunFam" id="3.20.20.70:FF:000014">
    <property type="entry name" value="Probable dual-specificity RNA methyltransferase RlmN"/>
    <property type="match status" value="1"/>
</dbReference>
<organism evidence="14">
    <name type="scientific">hydrothermal vent metagenome</name>
    <dbReference type="NCBI Taxonomy" id="652676"/>
    <lineage>
        <taxon>unclassified sequences</taxon>
        <taxon>metagenomes</taxon>
        <taxon>ecological metagenomes</taxon>
    </lineage>
</organism>
<dbReference type="GO" id="GO:0008173">
    <property type="term" value="F:RNA methyltransferase activity"/>
    <property type="evidence" value="ECO:0007669"/>
    <property type="project" value="InterPro"/>
</dbReference>
<dbReference type="InterPro" id="IPR004383">
    <property type="entry name" value="rRNA_lsu_MTrfase_RlmN/Cfr"/>
</dbReference>
<dbReference type="PANTHER" id="PTHR30544">
    <property type="entry name" value="23S RRNA METHYLTRANSFERASE"/>
    <property type="match status" value="1"/>
</dbReference>
<dbReference type="SUPFAM" id="SSF102114">
    <property type="entry name" value="Radical SAM enzymes"/>
    <property type="match status" value="1"/>
</dbReference>
<protein>
    <submittedName>
        <fullName evidence="14">23S rRNA (Adenine(2503)-C(2))-methyltransferase @ tRNA (Adenine(37)-C(2))-methyltransferase</fullName>
        <ecNumber evidence="14">2.1.1.192</ecNumber>
    </submittedName>
</protein>
<keyword evidence="12" id="KW-0411">Iron-sulfur</keyword>
<name>A0A3B1BCQ6_9ZZZZ</name>
<dbReference type="Pfam" id="PF21016">
    <property type="entry name" value="RlmN_N"/>
    <property type="match status" value="1"/>
</dbReference>
<dbReference type="InterPro" id="IPR048641">
    <property type="entry name" value="RlmN_N"/>
</dbReference>
<dbReference type="InterPro" id="IPR027492">
    <property type="entry name" value="RNA_MTrfase_RlmN"/>
</dbReference>
<keyword evidence="8" id="KW-0949">S-adenosyl-L-methionine</keyword>
<evidence type="ECO:0000256" key="7">
    <source>
        <dbReference type="ARBA" id="ARBA00022679"/>
    </source>
</evidence>
<dbReference type="InterPro" id="IPR040072">
    <property type="entry name" value="Methyltransferase_A"/>
</dbReference>
<dbReference type="GO" id="GO:0005737">
    <property type="term" value="C:cytoplasm"/>
    <property type="evidence" value="ECO:0007669"/>
    <property type="project" value="UniProtKB-SubCell"/>
</dbReference>
<evidence type="ECO:0000256" key="12">
    <source>
        <dbReference type="ARBA" id="ARBA00023014"/>
    </source>
</evidence>
<dbReference type="EMBL" id="UOGA01000054">
    <property type="protein sequence ID" value="VAX16066.1"/>
    <property type="molecule type" value="Genomic_DNA"/>
</dbReference>
<comment type="subcellular location">
    <subcellularLocation>
        <location evidence="2">Cytoplasm</location>
    </subcellularLocation>
</comment>
<evidence type="ECO:0000313" key="14">
    <source>
        <dbReference type="EMBL" id="VAX16066.1"/>
    </source>
</evidence>
<keyword evidence="4" id="KW-0963">Cytoplasm</keyword>
<dbReference type="CDD" id="cd01335">
    <property type="entry name" value="Radical_SAM"/>
    <property type="match status" value="1"/>
</dbReference>
<evidence type="ECO:0000256" key="11">
    <source>
        <dbReference type="ARBA" id="ARBA00023004"/>
    </source>
</evidence>
<proteinExistence type="inferred from homology"/>
<comment type="cofactor">
    <cofactor evidence="1">
        <name>[4Fe-4S] cluster</name>
        <dbReference type="ChEBI" id="CHEBI:49883"/>
    </cofactor>
</comment>
<evidence type="ECO:0000256" key="1">
    <source>
        <dbReference type="ARBA" id="ARBA00001966"/>
    </source>
</evidence>
<dbReference type="Gene3D" id="3.20.20.70">
    <property type="entry name" value="Aldolase class I"/>
    <property type="match status" value="1"/>
</dbReference>
<evidence type="ECO:0000256" key="5">
    <source>
        <dbReference type="ARBA" id="ARBA00022552"/>
    </source>
</evidence>
<dbReference type="EC" id="2.1.1.192" evidence="14"/>
<evidence type="ECO:0000259" key="13">
    <source>
        <dbReference type="PROSITE" id="PS51918"/>
    </source>
</evidence>
<keyword evidence="9" id="KW-0819">tRNA processing</keyword>
<evidence type="ECO:0000256" key="3">
    <source>
        <dbReference type="ARBA" id="ARBA00022485"/>
    </source>
</evidence>
<dbReference type="SFLD" id="SFLDF00275">
    <property type="entry name" value="adenosine_C2_methyltransferase"/>
    <property type="match status" value="1"/>
</dbReference>
<evidence type="ECO:0000256" key="9">
    <source>
        <dbReference type="ARBA" id="ARBA00022694"/>
    </source>
</evidence>
<dbReference type="AlphaFoldDB" id="A0A3B1BCQ6"/>
<evidence type="ECO:0000256" key="8">
    <source>
        <dbReference type="ARBA" id="ARBA00022691"/>
    </source>
</evidence>
<evidence type="ECO:0000256" key="10">
    <source>
        <dbReference type="ARBA" id="ARBA00022723"/>
    </source>
</evidence>
<evidence type="ECO:0000256" key="2">
    <source>
        <dbReference type="ARBA" id="ARBA00004496"/>
    </source>
</evidence>
<dbReference type="PANTHER" id="PTHR30544:SF5">
    <property type="entry name" value="RADICAL SAM CORE DOMAIN-CONTAINING PROTEIN"/>
    <property type="match status" value="1"/>
</dbReference>